<comment type="caution">
    <text evidence="2">The sequence shown here is derived from an EMBL/GenBank/DDBJ whole genome shotgun (WGS) entry which is preliminary data.</text>
</comment>
<organism evidence="2 3">
    <name type="scientific">Haemaphysalis longicornis</name>
    <name type="common">Bush tick</name>
    <dbReference type="NCBI Taxonomy" id="44386"/>
    <lineage>
        <taxon>Eukaryota</taxon>
        <taxon>Metazoa</taxon>
        <taxon>Ecdysozoa</taxon>
        <taxon>Arthropoda</taxon>
        <taxon>Chelicerata</taxon>
        <taxon>Arachnida</taxon>
        <taxon>Acari</taxon>
        <taxon>Parasitiformes</taxon>
        <taxon>Ixodida</taxon>
        <taxon>Ixodoidea</taxon>
        <taxon>Ixodidae</taxon>
        <taxon>Haemaphysalinae</taxon>
        <taxon>Haemaphysalis</taxon>
    </lineage>
</organism>
<name>A0A9J6FBU6_HAELO</name>
<dbReference type="EMBL" id="JABSTR010000001">
    <property type="protein sequence ID" value="KAH9360267.1"/>
    <property type="molecule type" value="Genomic_DNA"/>
</dbReference>
<feature type="region of interest" description="Disordered" evidence="1">
    <location>
        <begin position="254"/>
        <end position="345"/>
    </location>
</feature>
<accession>A0A9J6FBU6</accession>
<evidence type="ECO:0000256" key="1">
    <source>
        <dbReference type="SAM" id="MobiDB-lite"/>
    </source>
</evidence>
<evidence type="ECO:0000313" key="2">
    <source>
        <dbReference type="EMBL" id="KAH9360267.1"/>
    </source>
</evidence>
<evidence type="ECO:0000313" key="3">
    <source>
        <dbReference type="Proteomes" id="UP000821853"/>
    </source>
</evidence>
<feature type="compositionally biased region" description="Polar residues" evidence="1">
    <location>
        <begin position="270"/>
        <end position="288"/>
    </location>
</feature>
<dbReference type="Proteomes" id="UP000821853">
    <property type="component" value="Chromosome 1"/>
</dbReference>
<sequence length="422" mass="47933">MLESGERRFTCNKSYPRHWLDRRSRRSLGEFHNPSGRGDGGSVTQPVEQAPLRCLQRLPRRAAFPSTRSGEPAPTPSALRTWKLSTEILILKFYPMSPLVLKIGRHGQLPMDRRRKPIIHKRTSAYPANHDCHLSRLKITKWSFGPWLIQCVTNAISAAAQLSDATQDRITFCSRRDQNLVVVSTPDLDIAKKIQQITTLNMESKQCSACETVNPVPDRVCVPRCANCHADHPATDPRCPVRQRRRYNKTHVLRSLASTNRSPPFPPPATTQQWREGETGSLQSSATTERPIADSELPSTESVRCSKSHDRRHRDRGRSASHGQSKVPGCSREASDSWGNQAPPNFWPQRTNLKAMRTDLQAQFTATIQKLQAYVDELRQQHTRTLQHYTATIDEIWSQLKTHHESLQNELRTPVTDAIRES</sequence>
<keyword evidence="3" id="KW-1185">Reference proteome</keyword>
<proteinExistence type="predicted"/>
<dbReference type="VEuPathDB" id="VectorBase:HLOH_042010"/>
<protein>
    <submittedName>
        <fullName evidence="2">Uncharacterized protein</fullName>
    </submittedName>
</protein>
<gene>
    <name evidence="2" type="ORF">HPB48_005719</name>
</gene>
<reference evidence="2 3" key="1">
    <citation type="journal article" date="2020" name="Cell">
        <title>Large-Scale Comparative Analyses of Tick Genomes Elucidate Their Genetic Diversity and Vector Capacities.</title>
        <authorList>
            <consortium name="Tick Genome and Microbiome Consortium (TIGMIC)"/>
            <person name="Jia N."/>
            <person name="Wang J."/>
            <person name="Shi W."/>
            <person name="Du L."/>
            <person name="Sun Y."/>
            <person name="Zhan W."/>
            <person name="Jiang J.F."/>
            <person name="Wang Q."/>
            <person name="Zhang B."/>
            <person name="Ji P."/>
            <person name="Bell-Sakyi L."/>
            <person name="Cui X.M."/>
            <person name="Yuan T.T."/>
            <person name="Jiang B.G."/>
            <person name="Yang W.F."/>
            <person name="Lam T.T."/>
            <person name="Chang Q.C."/>
            <person name="Ding S.J."/>
            <person name="Wang X.J."/>
            <person name="Zhu J.G."/>
            <person name="Ruan X.D."/>
            <person name="Zhao L."/>
            <person name="Wei J.T."/>
            <person name="Ye R.Z."/>
            <person name="Que T.C."/>
            <person name="Du C.H."/>
            <person name="Zhou Y.H."/>
            <person name="Cheng J.X."/>
            <person name="Dai P.F."/>
            <person name="Guo W.B."/>
            <person name="Han X.H."/>
            <person name="Huang E.J."/>
            <person name="Li L.F."/>
            <person name="Wei W."/>
            <person name="Gao Y.C."/>
            <person name="Liu J.Z."/>
            <person name="Shao H.Z."/>
            <person name="Wang X."/>
            <person name="Wang C.C."/>
            <person name="Yang T.C."/>
            <person name="Huo Q.B."/>
            <person name="Li W."/>
            <person name="Chen H.Y."/>
            <person name="Chen S.E."/>
            <person name="Zhou L.G."/>
            <person name="Ni X.B."/>
            <person name="Tian J.H."/>
            <person name="Sheng Y."/>
            <person name="Liu T."/>
            <person name="Pan Y.S."/>
            <person name="Xia L.Y."/>
            <person name="Li J."/>
            <person name="Zhao F."/>
            <person name="Cao W.C."/>
        </authorList>
    </citation>
    <scope>NUCLEOTIDE SEQUENCE [LARGE SCALE GENOMIC DNA]</scope>
    <source>
        <strain evidence="2">HaeL-2018</strain>
    </source>
</reference>
<dbReference type="AlphaFoldDB" id="A0A9J6FBU6"/>